<name>A0ABW2ZXP7_9ACTN</name>
<dbReference type="EMBL" id="JBHTHM010000139">
    <property type="protein sequence ID" value="MFD0783405.1"/>
    <property type="molecule type" value="Genomic_DNA"/>
</dbReference>
<feature type="chain" id="PRO_5045418521" description="Lipoprotein" evidence="1">
    <location>
        <begin position="31"/>
        <end position="159"/>
    </location>
</feature>
<proteinExistence type="predicted"/>
<gene>
    <name evidence="2" type="ORF">ACFQZ8_05655</name>
</gene>
<sequence length="159" mass="16105">MNASRVRLLTCLVVPLLAACGTGPSGPVTAAPATYTCCEAQDVDRPYQPGQTLTVHWIVESPDEPGGTPPQVELTASLTGPFATAGEVKAATGADPNAPGLATFTAAPVRPSGTPDERPVSTIVIGPEAEPGYYNLVTSVGGDDHTGSSGSIVRVVPKP</sequence>
<evidence type="ECO:0008006" key="4">
    <source>
        <dbReference type="Google" id="ProtNLM"/>
    </source>
</evidence>
<reference evidence="3" key="1">
    <citation type="journal article" date="2019" name="Int. J. Syst. Evol. Microbiol.">
        <title>The Global Catalogue of Microorganisms (GCM) 10K type strain sequencing project: providing services to taxonomists for standard genome sequencing and annotation.</title>
        <authorList>
            <consortium name="The Broad Institute Genomics Platform"/>
            <consortium name="The Broad Institute Genome Sequencing Center for Infectious Disease"/>
            <person name="Wu L."/>
            <person name="Ma J."/>
        </authorList>
    </citation>
    <scope>NUCLEOTIDE SEQUENCE [LARGE SCALE GENOMIC DNA]</scope>
    <source>
        <strain evidence="3">JCM 32148</strain>
    </source>
</reference>
<evidence type="ECO:0000256" key="1">
    <source>
        <dbReference type="SAM" id="SignalP"/>
    </source>
</evidence>
<evidence type="ECO:0000313" key="2">
    <source>
        <dbReference type="EMBL" id="MFD0783405.1"/>
    </source>
</evidence>
<keyword evidence="1" id="KW-0732">Signal</keyword>
<keyword evidence="3" id="KW-1185">Reference proteome</keyword>
<dbReference type="Proteomes" id="UP001597053">
    <property type="component" value="Unassembled WGS sequence"/>
</dbReference>
<organism evidence="2 3">
    <name type="scientific">Micromonospora azadirachtae</name>
    <dbReference type="NCBI Taxonomy" id="1970735"/>
    <lineage>
        <taxon>Bacteria</taxon>
        <taxon>Bacillati</taxon>
        <taxon>Actinomycetota</taxon>
        <taxon>Actinomycetes</taxon>
        <taxon>Micromonosporales</taxon>
        <taxon>Micromonosporaceae</taxon>
        <taxon>Micromonospora</taxon>
    </lineage>
</organism>
<dbReference type="PROSITE" id="PS51257">
    <property type="entry name" value="PROKAR_LIPOPROTEIN"/>
    <property type="match status" value="1"/>
</dbReference>
<accession>A0ABW2ZXP7</accession>
<protein>
    <recommendedName>
        <fullName evidence="4">Lipoprotein</fullName>
    </recommendedName>
</protein>
<evidence type="ECO:0000313" key="3">
    <source>
        <dbReference type="Proteomes" id="UP001597053"/>
    </source>
</evidence>
<feature type="signal peptide" evidence="1">
    <location>
        <begin position="1"/>
        <end position="30"/>
    </location>
</feature>
<comment type="caution">
    <text evidence="2">The sequence shown here is derived from an EMBL/GenBank/DDBJ whole genome shotgun (WGS) entry which is preliminary data.</text>
</comment>